<evidence type="ECO:0000313" key="4">
    <source>
        <dbReference type="EMBL" id="CAG8482152.1"/>
    </source>
</evidence>
<dbReference type="GO" id="GO:0003723">
    <property type="term" value="F:RNA binding"/>
    <property type="evidence" value="ECO:0007669"/>
    <property type="project" value="InterPro"/>
</dbReference>
<name>A0A9N8Z7W6_9GLOM</name>
<dbReference type="Pfam" id="PF08699">
    <property type="entry name" value="ArgoL1"/>
    <property type="match status" value="1"/>
</dbReference>
<dbReference type="Pfam" id="PF02171">
    <property type="entry name" value="Piwi"/>
    <property type="match status" value="1"/>
</dbReference>
<organism evidence="4 5">
    <name type="scientific">Acaulospora morrowiae</name>
    <dbReference type="NCBI Taxonomy" id="94023"/>
    <lineage>
        <taxon>Eukaryota</taxon>
        <taxon>Fungi</taxon>
        <taxon>Fungi incertae sedis</taxon>
        <taxon>Mucoromycota</taxon>
        <taxon>Glomeromycotina</taxon>
        <taxon>Glomeromycetes</taxon>
        <taxon>Diversisporales</taxon>
        <taxon>Acaulosporaceae</taxon>
        <taxon>Acaulospora</taxon>
    </lineage>
</organism>
<evidence type="ECO:0000259" key="2">
    <source>
        <dbReference type="PROSITE" id="PS50821"/>
    </source>
</evidence>
<dbReference type="SMART" id="SM00950">
    <property type="entry name" value="Piwi"/>
    <property type="match status" value="1"/>
</dbReference>
<dbReference type="SUPFAM" id="SSF53098">
    <property type="entry name" value="Ribonuclease H-like"/>
    <property type="match status" value="1"/>
</dbReference>
<dbReference type="Gene3D" id="2.170.260.10">
    <property type="entry name" value="paz domain"/>
    <property type="match status" value="1"/>
</dbReference>
<dbReference type="CDD" id="cd02846">
    <property type="entry name" value="PAZ_argonaute_like"/>
    <property type="match status" value="1"/>
</dbReference>
<dbReference type="SUPFAM" id="SSF101690">
    <property type="entry name" value="PAZ domain"/>
    <property type="match status" value="1"/>
</dbReference>
<dbReference type="InterPro" id="IPR045246">
    <property type="entry name" value="Piwi_ago-like"/>
</dbReference>
<dbReference type="SMART" id="SM00949">
    <property type="entry name" value="PAZ"/>
    <property type="match status" value="1"/>
</dbReference>
<keyword evidence="5" id="KW-1185">Reference proteome</keyword>
<protein>
    <submittedName>
        <fullName evidence="4">14805_t:CDS:1</fullName>
    </submittedName>
</protein>
<dbReference type="InterPro" id="IPR036397">
    <property type="entry name" value="RNaseH_sf"/>
</dbReference>
<accession>A0A9N8Z7W6</accession>
<dbReference type="PANTHER" id="PTHR22891">
    <property type="entry name" value="EUKARYOTIC TRANSLATION INITIATION FACTOR 2C"/>
    <property type="match status" value="1"/>
</dbReference>
<evidence type="ECO:0000259" key="3">
    <source>
        <dbReference type="PROSITE" id="PS50822"/>
    </source>
</evidence>
<dbReference type="Pfam" id="PF16486">
    <property type="entry name" value="ArgoN"/>
    <property type="match status" value="1"/>
</dbReference>
<feature type="domain" description="PAZ" evidence="2">
    <location>
        <begin position="240"/>
        <end position="351"/>
    </location>
</feature>
<dbReference type="Pfam" id="PF16488">
    <property type="entry name" value="ArgoL2"/>
    <property type="match status" value="1"/>
</dbReference>
<proteinExistence type="inferred from homology"/>
<sequence length="840" mass="95724">MSKHSKESSDDSNESSKKSRNLFQNAIDLQFAVRPNFGVNGIRFKIKTNNLRILDFQQESLYVYKFVVISVSQPIKPPLAFKIFSSMGLQNIFANACPVFDGSSSIYSCQPLPIGNDGEEQVSVILPAEGKMRAKTFTVTICKSTQINLQTIKHYVSGQVPFTGEVQTCFAFLNTVLNYKSRNKFLVIKNGIFPEFGGPPKILASGIELKHGYCQSVRPGMGQLIVNVDVCAACLYPAGSLLEFVKNALMKRNVNELKRGISDTEKKQLERALRTVQIHVIHRGDKPKRLKIERLSSQAADDLIFDKDGQKVSVTQYYYNQYHRRLEFGSLPCVLVKRTSYIPIELCEILPGQRYEKSIDDKAKADMIKFTALKPRERFDSIDRAIRDHYKYNEDENLRDFGIVIEQKMIEVEGRLLDPPIITYDKRSQESEFPPKFGRWNLMNKIFPRIVPTFPSICNGNPQGNLRQLLAVAYEKARVDNNAKTNIILVIIPKKASQPYGAIKKIADTELGVVTQCIVADRLRRFKDKGLLSNISLKINAKLGGRNCCLGQNQLTFVTERPTIIMGADISHPGPGQTDQPSIAAVCASMEITGMVYCGRYSTNREIRNETIEQLEDMTCDLLKFFLDRTNMLPERVIFYRDGVSEGQFRAILNREIMALKKAFEKVYKNRFPTLTFVIAQKRHHTRFLPVDQRTFGDRNGNCQPGTCVDNEIVNQREFDFYLQSHAGIQGTVRPTRYFVLYDENKFSADDFQRLTYRLCYLYTRCTLSTSIVPPICYAHLLAARVRLYPRDQVVRDDDDGYNKENRKVTLHQNETASNSVNSFECPPVSPNLAKTMYFV</sequence>
<dbReference type="Proteomes" id="UP000789342">
    <property type="component" value="Unassembled WGS sequence"/>
</dbReference>
<dbReference type="Pfam" id="PF02170">
    <property type="entry name" value="PAZ"/>
    <property type="match status" value="1"/>
</dbReference>
<dbReference type="CDD" id="cd04657">
    <property type="entry name" value="Piwi_ago-like"/>
    <property type="match status" value="1"/>
</dbReference>
<feature type="domain" description="Piwi" evidence="3">
    <location>
        <begin position="487"/>
        <end position="791"/>
    </location>
</feature>
<evidence type="ECO:0000256" key="1">
    <source>
        <dbReference type="RuleBase" id="RU361178"/>
    </source>
</evidence>
<reference evidence="4" key="1">
    <citation type="submission" date="2021-06" db="EMBL/GenBank/DDBJ databases">
        <authorList>
            <person name="Kallberg Y."/>
            <person name="Tangrot J."/>
            <person name="Rosling A."/>
        </authorList>
    </citation>
    <scope>NUCLEOTIDE SEQUENCE</scope>
    <source>
        <strain evidence="4">CL551</strain>
    </source>
</reference>
<evidence type="ECO:0000313" key="5">
    <source>
        <dbReference type="Proteomes" id="UP000789342"/>
    </source>
</evidence>
<dbReference type="AlphaFoldDB" id="A0A9N8Z7W6"/>
<dbReference type="InterPro" id="IPR032474">
    <property type="entry name" value="Argonaute_N"/>
</dbReference>
<gene>
    <name evidence="4" type="ORF">AMORRO_LOCUS2362</name>
</gene>
<dbReference type="InterPro" id="IPR032472">
    <property type="entry name" value="ArgoL2"/>
</dbReference>
<dbReference type="InterPro" id="IPR003100">
    <property type="entry name" value="PAZ_dom"/>
</dbReference>
<dbReference type="InterPro" id="IPR036085">
    <property type="entry name" value="PAZ_dom_sf"/>
</dbReference>
<dbReference type="SMART" id="SM01163">
    <property type="entry name" value="DUF1785"/>
    <property type="match status" value="1"/>
</dbReference>
<dbReference type="InterPro" id="IPR003165">
    <property type="entry name" value="Piwi"/>
</dbReference>
<comment type="caution">
    <text evidence="4">The sequence shown here is derived from an EMBL/GenBank/DDBJ whole genome shotgun (WGS) entry which is preliminary data.</text>
</comment>
<dbReference type="InterPro" id="IPR012337">
    <property type="entry name" value="RNaseH-like_sf"/>
</dbReference>
<dbReference type="OrthoDB" id="10252740at2759"/>
<dbReference type="Gene3D" id="3.40.50.2300">
    <property type="match status" value="1"/>
</dbReference>
<dbReference type="EMBL" id="CAJVPV010000983">
    <property type="protein sequence ID" value="CAG8482152.1"/>
    <property type="molecule type" value="Genomic_DNA"/>
</dbReference>
<dbReference type="Gene3D" id="3.30.420.10">
    <property type="entry name" value="Ribonuclease H-like superfamily/Ribonuclease H"/>
    <property type="match status" value="1"/>
</dbReference>
<dbReference type="InterPro" id="IPR014811">
    <property type="entry name" value="ArgoL1"/>
</dbReference>
<comment type="similarity">
    <text evidence="1">Belongs to the argonaute family.</text>
</comment>
<dbReference type="PROSITE" id="PS50821">
    <property type="entry name" value="PAZ"/>
    <property type="match status" value="1"/>
</dbReference>
<dbReference type="PROSITE" id="PS50822">
    <property type="entry name" value="PIWI"/>
    <property type="match status" value="1"/>
</dbReference>